<feature type="domain" description="Carboxylesterase type B" evidence="2">
    <location>
        <begin position="24"/>
        <end position="120"/>
    </location>
</feature>
<evidence type="ECO:0000259" key="2">
    <source>
        <dbReference type="Pfam" id="PF00135"/>
    </source>
</evidence>
<feature type="domain" description="Carboxylesterase type B" evidence="2">
    <location>
        <begin position="169"/>
        <end position="538"/>
    </location>
</feature>
<keyword evidence="3" id="KW-0378">Hydrolase</keyword>
<dbReference type="PROSITE" id="PS00941">
    <property type="entry name" value="CARBOXYLESTERASE_B_2"/>
    <property type="match status" value="1"/>
</dbReference>
<dbReference type="Proteomes" id="UP000268093">
    <property type="component" value="Unassembled WGS sequence"/>
</dbReference>
<name>A0A433DN47_9FUNG</name>
<evidence type="ECO:0000313" key="4">
    <source>
        <dbReference type="Proteomes" id="UP000268093"/>
    </source>
</evidence>
<sequence length="547" mass="60618">MVNFKLVTLAVAILIGTTQSAPTTPLVDLDNGRFQGYSQGDLDYFLAIPYAASTAGSNRFRRPQPPLKVQGVRNATTPGLTCPTTTTLGNSSQTSEDCLYVNVYKPSGVKAGDNLPVMVHFKKAPPIRPIQTALPSSALPITASFMSRSTTAKYNSPPQNSSFYSIQVSALGFLASQELQEADGLNLGLWDQLYALEWVCANIRKFGGDPKKVTIFGESVGGISVAMHLLKQDDKRQLFRGAIIESGSPTSGTYPMYSYYQNVYNDYVAEFGCHTAANTLDCLRKVPLNDFMQFTANYTSSYVGGLLAFTPVSGDDFLPKEPSQLVKEGHISKVPLIIGTNTDEGTIFVLQNLTTNKDYSDYFRYIYKSIKDSSLDTIQNLYQDPSVSGSPYSNSPFSTQFLRAAATFGYEPTITYQAQIFARAYAPFRLVYKYHFDQVFPGIPSWMGVPHTSEIPFVFNLPGTFTAPSDLLVAETMQAYWVSFVRTLNPNILRKAGTPVWEKYMGTVGTEKQMHIKYNQTAMEVDNLNGINERCAFWDAIRKELNH</sequence>
<gene>
    <name evidence="3" type="ORF">BC936DRAFT_148906</name>
</gene>
<protein>
    <submittedName>
        <fullName evidence="3">Alpha/Beta hydrolase protein</fullName>
    </submittedName>
</protein>
<keyword evidence="4" id="KW-1185">Reference proteome</keyword>
<dbReference type="InterPro" id="IPR050309">
    <property type="entry name" value="Type-B_Carboxylest/Lipase"/>
</dbReference>
<reference evidence="3 4" key="1">
    <citation type="journal article" date="2018" name="New Phytol.">
        <title>Phylogenomics of Endogonaceae and evolution of mycorrhizas within Mucoromycota.</title>
        <authorList>
            <person name="Chang Y."/>
            <person name="Desiro A."/>
            <person name="Na H."/>
            <person name="Sandor L."/>
            <person name="Lipzen A."/>
            <person name="Clum A."/>
            <person name="Barry K."/>
            <person name="Grigoriev I.V."/>
            <person name="Martin F.M."/>
            <person name="Stajich J.E."/>
            <person name="Smith M.E."/>
            <person name="Bonito G."/>
            <person name="Spatafora J.W."/>
        </authorList>
    </citation>
    <scope>NUCLEOTIDE SEQUENCE [LARGE SCALE GENOMIC DNA]</scope>
    <source>
        <strain evidence="3 4">GMNB39</strain>
    </source>
</reference>
<organism evidence="3 4">
    <name type="scientific">Jimgerdemannia flammicorona</name>
    <dbReference type="NCBI Taxonomy" id="994334"/>
    <lineage>
        <taxon>Eukaryota</taxon>
        <taxon>Fungi</taxon>
        <taxon>Fungi incertae sedis</taxon>
        <taxon>Mucoromycota</taxon>
        <taxon>Mucoromycotina</taxon>
        <taxon>Endogonomycetes</taxon>
        <taxon>Endogonales</taxon>
        <taxon>Endogonaceae</taxon>
        <taxon>Jimgerdemannia</taxon>
    </lineage>
</organism>
<keyword evidence="1" id="KW-0732">Signal</keyword>
<dbReference type="InterPro" id="IPR002018">
    <property type="entry name" value="CarbesteraseB"/>
</dbReference>
<dbReference type="AlphaFoldDB" id="A0A433DN47"/>
<dbReference type="Gene3D" id="3.40.50.1820">
    <property type="entry name" value="alpha/beta hydrolase"/>
    <property type="match status" value="1"/>
</dbReference>
<dbReference type="GO" id="GO:0016787">
    <property type="term" value="F:hydrolase activity"/>
    <property type="evidence" value="ECO:0007669"/>
    <property type="project" value="UniProtKB-KW"/>
</dbReference>
<dbReference type="InterPro" id="IPR019819">
    <property type="entry name" value="Carboxylesterase_B_CS"/>
</dbReference>
<evidence type="ECO:0000256" key="1">
    <source>
        <dbReference type="SAM" id="SignalP"/>
    </source>
</evidence>
<dbReference type="OrthoDB" id="408631at2759"/>
<proteinExistence type="predicted"/>
<comment type="caution">
    <text evidence="3">The sequence shown here is derived from an EMBL/GenBank/DDBJ whole genome shotgun (WGS) entry which is preliminary data.</text>
</comment>
<evidence type="ECO:0000313" key="3">
    <source>
        <dbReference type="EMBL" id="RUP52284.1"/>
    </source>
</evidence>
<dbReference type="Pfam" id="PF00135">
    <property type="entry name" value="COesterase"/>
    <property type="match status" value="2"/>
</dbReference>
<dbReference type="InterPro" id="IPR029058">
    <property type="entry name" value="AB_hydrolase_fold"/>
</dbReference>
<feature type="signal peptide" evidence="1">
    <location>
        <begin position="1"/>
        <end position="20"/>
    </location>
</feature>
<dbReference type="PANTHER" id="PTHR11559">
    <property type="entry name" value="CARBOXYLESTERASE"/>
    <property type="match status" value="1"/>
</dbReference>
<accession>A0A433DN47</accession>
<dbReference type="SUPFAM" id="SSF53474">
    <property type="entry name" value="alpha/beta-Hydrolases"/>
    <property type="match status" value="1"/>
</dbReference>
<feature type="chain" id="PRO_5019174137" evidence="1">
    <location>
        <begin position="21"/>
        <end position="547"/>
    </location>
</feature>
<dbReference type="EMBL" id="RBNI01000082">
    <property type="protein sequence ID" value="RUP52284.1"/>
    <property type="molecule type" value="Genomic_DNA"/>
</dbReference>